<evidence type="ECO:0000313" key="1">
    <source>
        <dbReference type="EMBL" id="VEL33342.1"/>
    </source>
</evidence>
<comment type="caution">
    <text evidence="1">The sequence shown here is derived from an EMBL/GenBank/DDBJ whole genome shotgun (WGS) entry which is preliminary data.</text>
</comment>
<dbReference type="Proteomes" id="UP000784294">
    <property type="component" value="Unassembled WGS sequence"/>
</dbReference>
<proteinExistence type="predicted"/>
<sequence>MLTTRPIFSGEADDSWVHTVAFSDCGRLYATGLGGRLTAWQVIAPRTPFVTAFLPAGRMRKCLDHRPFGLPTGPSTTAIGSSSFGALSAAGAGLDSVPFTGVGGSTTGTSSLKMLRSPRGSIHNLASGLIQSSAYSHIAGTGLTLGKPATFPVIRCADLKVYITTTFYRHVALYHFIDQVNLPNQEAHIMIHGILHAFIPTSVNAQAVFGGPTTSLPTSPSSLSLGNILAHHAPTGGTQSPVTPGKPSMYHQYHRLSSTLMPPGGLGVGSPGGQMSNCISSAGAEIPRIVVGLEDSSFTLLDVRRKNTS</sequence>
<accession>A0A3S5ACG3</accession>
<organism evidence="1 2">
    <name type="scientific">Protopolystoma xenopodis</name>
    <dbReference type="NCBI Taxonomy" id="117903"/>
    <lineage>
        <taxon>Eukaryota</taxon>
        <taxon>Metazoa</taxon>
        <taxon>Spiralia</taxon>
        <taxon>Lophotrochozoa</taxon>
        <taxon>Platyhelminthes</taxon>
        <taxon>Monogenea</taxon>
        <taxon>Polyopisthocotylea</taxon>
        <taxon>Polystomatidea</taxon>
        <taxon>Polystomatidae</taxon>
        <taxon>Protopolystoma</taxon>
    </lineage>
</organism>
<dbReference type="EMBL" id="CAAALY010245619">
    <property type="protein sequence ID" value="VEL33342.1"/>
    <property type="molecule type" value="Genomic_DNA"/>
</dbReference>
<gene>
    <name evidence="1" type="ORF">PXEA_LOCUS26782</name>
</gene>
<name>A0A3S5ACG3_9PLAT</name>
<reference evidence="1" key="1">
    <citation type="submission" date="2018-11" db="EMBL/GenBank/DDBJ databases">
        <authorList>
            <consortium name="Pathogen Informatics"/>
        </authorList>
    </citation>
    <scope>NUCLEOTIDE SEQUENCE</scope>
</reference>
<keyword evidence="2" id="KW-1185">Reference proteome</keyword>
<evidence type="ECO:0000313" key="2">
    <source>
        <dbReference type="Proteomes" id="UP000784294"/>
    </source>
</evidence>
<dbReference type="AlphaFoldDB" id="A0A3S5ACG3"/>
<protein>
    <submittedName>
        <fullName evidence="1">Uncharacterized protein</fullName>
    </submittedName>
</protein>